<name>A0A014NM07_9BURK</name>
<evidence type="ECO:0000256" key="5">
    <source>
        <dbReference type="ARBA" id="ARBA00022737"/>
    </source>
</evidence>
<evidence type="ECO:0000259" key="10">
    <source>
        <dbReference type="PROSITE" id="PS51779"/>
    </source>
</evidence>
<dbReference type="Proteomes" id="UP000020766">
    <property type="component" value="Unassembled WGS sequence"/>
</dbReference>
<evidence type="ECO:0000256" key="6">
    <source>
        <dbReference type="ARBA" id="ARBA00023136"/>
    </source>
</evidence>
<sequence length="785" mass="87381" precursor="true">MKLPFNRFGARTATAVAALLCLAQGAWALEPFKVQDIRVEGLQRVEAGTVFASMPLRVGDEYNDDKGAAAIRSLFALGLFKDVRLEANGNVLVVVVEERPTIAGVDFVGTKEFDKEALQKAMRDVGLAEGRPFDKALADRAEQELKRQYINRSLYGAEVVTTVTPIERNRVNLTFSVTEGEAAKINDIRIVGNQAFSESTLKKQFDQDTGGWLSWYTKSDRYARSKLNADLETLRSYYLQRGYLDFRIESTQVAISPDKQKISLVVNIHEGEKFVVSGVQLEGNYLEREDEFKALVKIRPGQPYNADLVTETTKAFSDHFSKFGFAFARVEAVPEIDREHNRVAFVLRAEPSRRAYVRRIQVSGNDRTRDEVIRREFRQFESSWYDGDKIKLSRDRVDRLGFFTEVGVDTQEVPGAPDQVDLVVSVKEKPTGAVTLGAGFSSAEKVSLTFGIKQENAFGSGNYLGLDVNTSKYNRTLVVSTTDPYFTQDGISRTVDAYYRTSRPYSYVYDGREVNTDDMYKIVSKGASVRFGVPFSEQDTVYFGLGFEQTSIKRGVYMPSQYEPYTGKSNTAIPLTLGWGRDSRDSALAPNSGRYQRFNAEWSAAGDLNYVKANYQFQQYIPVTKAITFAANAELGWGKGLGGKDFPIFKNFYAGGLGSVRGFEQGSLGPRSSTFVGPDGTPTAYASGNYSYLGGAKKAVMNFELIAPFPGAGNDKTLRWFTFVDVGNVYGENDPIRFSDMRASVGIGLSWISPLGPLRLAWANPIRKQPGDELQKLQFQIGTSF</sequence>
<dbReference type="STRING" id="225991.MA05_07785"/>
<comment type="subunit">
    <text evidence="8">Part of the Bam complex.</text>
</comment>
<dbReference type="NCBIfam" id="TIGR03303">
    <property type="entry name" value="OM_YaeT"/>
    <property type="match status" value="1"/>
</dbReference>
<reference evidence="11 12" key="1">
    <citation type="submission" date="2014-01" db="EMBL/GenBank/DDBJ databases">
        <title>Interspecies Systems Biology Uncovers Metabolites Affecting C. elegans Gene Expression and Life History Traits.</title>
        <authorList>
            <person name="Watson E."/>
            <person name="Macneil L.T."/>
            <person name="Ritter A.D."/>
            <person name="Yilmaz L.S."/>
            <person name="Rosebrock A.P."/>
            <person name="Caudy A.A."/>
            <person name="Walhout A.J."/>
        </authorList>
    </citation>
    <scope>NUCLEOTIDE SEQUENCE [LARGE SCALE GENOMIC DNA]</scope>
    <source>
        <strain evidence="11 12">DA1877</strain>
    </source>
</reference>
<keyword evidence="7 8" id="KW-0998">Cell outer membrane</keyword>
<dbReference type="Gene3D" id="3.10.20.310">
    <property type="entry name" value="membrane protein fhac"/>
    <property type="match status" value="5"/>
</dbReference>
<accession>A0A014NM07</accession>
<evidence type="ECO:0000313" key="11">
    <source>
        <dbReference type="EMBL" id="EXU80518.1"/>
    </source>
</evidence>
<keyword evidence="2 8" id="KW-1134">Transmembrane beta strand</keyword>
<dbReference type="HAMAP" id="MF_01430">
    <property type="entry name" value="OM_assembly_BamA"/>
    <property type="match status" value="1"/>
</dbReference>
<dbReference type="InterPro" id="IPR034746">
    <property type="entry name" value="POTRA"/>
</dbReference>
<comment type="subcellular location">
    <subcellularLocation>
        <location evidence="8">Cell outer membrane</location>
    </subcellularLocation>
    <subcellularLocation>
        <location evidence="1">Membrane</location>
    </subcellularLocation>
</comment>
<keyword evidence="6 8" id="KW-0472">Membrane</keyword>
<dbReference type="InterPro" id="IPR039910">
    <property type="entry name" value="D15-like"/>
</dbReference>
<dbReference type="GO" id="GO:0043165">
    <property type="term" value="P:Gram-negative-bacterium-type cell outer membrane assembly"/>
    <property type="evidence" value="ECO:0007669"/>
    <property type="project" value="UniProtKB-UniRule"/>
</dbReference>
<feature type="chain" id="PRO_5008979298" description="Outer membrane protein assembly factor BamA" evidence="8">
    <location>
        <begin position="29"/>
        <end position="785"/>
    </location>
</feature>
<dbReference type="Pfam" id="PF01103">
    <property type="entry name" value="Omp85"/>
    <property type="match status" value="1"/>
</dbReference>
<comment type="caution">
    <text evidence="11">The sequence shown here is derived from an EMBL/GenBank/DDBJ whole genome shotgun (WGS) entry which is preliminary data.</text>
</comment>
<comment type="similarity">
    <text evidence="8">Belongs to the BamA family.</text>
</comment>
<dbReference type="FunFam" id="3.10.20.310:FF:000002">
    <property type="entry name" value="Outer membrane protein assembly factor BamA"/>
    <property type="match status" value="1"/>
</dbReference>
<dbReference type="InterPro" id="IPR000184">
    <property type="entry name" value="Bac_surfAg_D15"/>
</dbReference>
<dbReference type="PATRIC" id="fig|1457173.3.peg.1566"/>
<evidence type="ECO:0000256" key="4">
    <source>
        <dbReference type="ARBA" id="ARBA00022729"/>
    </source>
</evidence>
<evidence type="ECO:0000256" key="7">
    <source>
        <dbReference type="ARBA" id="ARBA00023237"/>
    </source>
</evidence>
<evidence type="ECO:0000313" key="12">
    <source>
        <dbReference type="Proteomes" id="UP000020766"/>
    </source>
</evidence>
<evidence type="ECO:0000256" key="8">
    <source>
        <dbReference type="HAMAP-Rule" id="MF_01430"/>
    </source>
</evidence>
<keyword evidence="5 8" id="KW-0677">Repeat</keyword>
<dbReference type="Gene3D" id="2.40.160.50">
    <property type="entry name" value="membrane protein fhac: a member of the omp85/tpsb transporter family"/>
    <property type="match status" value="1"/>
</dbReference>
<feature type="signal peptide" evidence="8">
    <location>
        <begin position="1"/>
        <end position="28"/>
    </location>
</feature>
<feature type="domain" description="POTRA" evidence="10">
    <location>
        <begin position="32"/>
        <end position="99"/>
    </location>
</feature>
<dbReference type="InterPro" id="IPR023707">
    <property type="entry name" value="OM_assembly_BamA"/>
</dbReference>
<dbReference type="GO" id="GO:0009279">
    <property type="term" value="C:cell outer membrane"/>
    <property type="evidence" value="ECO:0007669"/>
    <property type="project" value="UniProtKB-SubCell"/>
</dbReference>
<dbReference type="RefSeq" id="WP_042412216.1">
    <property type="nucleotide sequence ID" value="NZ_JBOK01000007.1"/>
</dbReference>
<dbReference type="EMBL" id="JBOK01000007">
    <property type="protein sequence ID" value="EXU80518.1"/>
    <property type="molecule type" value="Genomic_DNA"/>
</dbReference>
<dbReference type="InterPro" id="IPR010827">
    <property type="entry name" value="BamA/TamA_POTRA"/>
</dbReference>
<keyword evidence="12" id="KW-1185">Reference proteome</keyword>
<comment type="function">
    <text evidence="8">Part of the outer membrane protein assembly complex, which is involved in assembly and insertion of beta-barrel proteins into the outer membrane.</text>
</comment>
<feature type="domain" description="POTRA" evidence="10">
    <location>
        <begin position="183"/>
        <end position="271"/>
    </location>
</feature>
<gene>
    <name evidence="8" type="primary">bamA</name>
    <name evidence="11" type="ORF">AX13_16550</name>
</gene>
<dbReference type="PANTHER" id="PTHR12815">
    <property type="entry name" value="SORTING AND ASSEMBLY MACHINERY SAMM50 PROTEIN FAMILY MEMBER"/>
    <property type="match status" value="1"/>
</dbReference>
<organism evidence="11 12">
    <name type="scientific">Comamonas aquatica DA1877</name>
    <dbReference type="NCBI Taxonomy" id="1457173"/>
    <lineage>
        <taxon>Bacteria</taxon>
        <taxon>Pseudomonadati</taxon>
        <taxon>Pseudomonadota</taxon>
        <taxon>Betaproteobacteria</taxon>
        <taxon>Burkholderiales</taxon>
        <taxon>Comamonadaceae</taxon>
        <taxon>Comamonas</taxon>
    </lineage>
</organism>
<evidence type="ECO:0000256" key="3">
    <source>
        <dbReference type="ARBA" id="ARBA00022692"/>
    </source>
</evidence>
<evidence type="ECO:0000256" key="2">
    <source>
        <dbReference type="ARBA" id="ARBA00022452"/>
    </source>
</evidence>
<evidence type="ECO:0000256" key="9">
    <source>
        <dbReference type="NCBIfam" id="TIGR03303"/>
    </source>
</evidence>
<dbReference type="PIRSF" id="PIRSF006076">
    <property type="entry name" value="OM_assembly_OMP85"/>
    <property type="match status" value="1"/>
</dbReference>
<dbReference type="GO" id="GO:0051205">
    <property type="term" value="P:protein insertion into membrane"/>
    <property type="evidence" value="ECO:0007669"/>
    <property type="project" value="UniProtKB-UniRule"/>
</dbReference>
<feature type="domain" description="POTRA" evidence="10">
    <location>
        <begin position="355"/>
        <end position="429"/>
    </location>
</feature>
<evidence type="ECO:0000256" key="1">
    <source>
        <dbReference type="ARBA" id="ARBA00004370"/>
    </source>
</evidence>
<dbReference type="FunFam" id="3.10.20.310:FF:000003">
    <property type="entry name" value="Outer membrane protein assembly factor BamA"/>
    <property type="match status" value="1"/>
</dbReference>
<dbReference type="PROSITE" id="PS51779">
    <property type="entry name" value="POTRA"/>
    <property type="match status" value="4"/>
</dbReference>
<protein>
    <recommendedName>
        <fullName evidence="8 9">Outer membrane protein assembly factor BamA</fullName>
    </recommendedName>
</protein>
<dbReference type="AlphaFoldDB" id="A0A014NM07"/>
<dbReference type="Pfam" id="PF07244">
    <property type="entry name" value="POTRA"/>
    <property type="match status" value="4"/>
</dbReference>
<keyword evidence="3 8" id="KW-0812">Transmembrane</keyword>
<feature type="domain" description="POTRA" evidence="10">
    <location>
        <begin position="100"/>
        <end position="180"/>
    </location>
</feature>
<proteinExistence type="inferred from homology"/>
<dbReference type="PANTHER" id="PTHR12815:SF23">
    <property type="entry name" value="OUTER MEMBRANE PROTEIN ASSEMBLY FACTOR BAMA"/>
    <property type="match status" value="1"/>
</dbReference>
<keyword evidence="4 8" id="KW-0732">Signal</keyword>